<evidence type="ECO:0000256" key="3">
    <source>
        <dbReference type="ARBA" id="ARBA00022833"/>
    </source>
</evidence>
<dbReference type="InterPro" id="IPR001841">
    <property type="entry name" value="Znf_RING"/>
</dbReference>
<evidence type="ECO:0000313" key="8">
    <source>
        <dbReference type="Proteomes" id="UP001283361"/>
    </source>
</evidence>
<protein>
    <recommendedName>
        <fullName evidence="6">RING-type domain-containing protein</fullName>
    </recommendedName>
</protein>
<keyword evidence="3" id="KW-0862">Zinc</keyword>
<evidence type="ECO:0000259" key="6">
    <source>
        <dbReference type="PROSITE" id="PS50089"/>
    </source>
</evidence>
<sequence>MASANSEPGSNERQRVRPRRQLNLRNSTEDSVIVLGSTDCIDLTTDNNSDDIIDMTPQNMGLMDLPVVVLTPTDYVGPTRNRRGSGRRGRHRSSTRRNRRNNRSLEASPTQSHPVVYLTDESDVELPDLVNQPGQSPAANSSILQSPENVSIVCPICMDDTRQMRRNHKELKATTCGHIFCNVCIETAIRMQHQCPTCRKRLTLRSVHPLFI</sequence>
<evidence type="ECO:0000313" key="7">
    <source>
        <dbReference type="EMBL" id="KAK3790524.1"/>
    </source>
</evidence>
<comment type="caution">
    <text evidence="7">The sequence shown here is derived from an EMBL/GenBank/DDBJ whole genome shotgun (WGS) entry which is preliminary data.</text>
</comment>
<dbReference type="EMBL" id="JAWDGP010001539">
    <property type="protein sequence ID" value="KAK3790524.1"/>
    <property type="molecule type" value="Genomic_DNA"/>
</dbReference>
<dbReference type="SUPFAM" id="SSF57850">
    <property type="entry name" value="RING/U-box"/>
    <property type="match status" value="1"/>
</dbReference>
<dbReference type="AlphaFoldDB" id="A0AAE1AMJ1"/>
<organism evidence="7 8">
    <name type="scientific">Elysia crispata</name>
    <name type="common">lettuce slug</name>
    <dbReference type="NCBI Taxonomy" id="231223"/>
    <lineage>
        <taxon>Eukaryota</taxon>
        <taxon>Metazoa</taxon>
        <taxon>Spiralia</taxon>
        <taxon>Lophotrochozoa</taxon>
        <taxon>Mollusca</taxon>
        <taxon>Gastropoda</taxon>
        <taxon>Heterobranchia</taxon>
        <taxon>Euthyneura</taxon>
        <taxon>Panpulmonata</taxon>
        <taxon>Sacoglossa</taxon>
        <taxon>Placobranchoidea</taxon>
        <taxon>Plakobranchidae</taxon>
        <taxon>Elysia</taxon>
    </lineage>
</organism>
<evidence type="ECO:0000256" key="4">
    <source>
        <dbReference type="PROSITE-ProRule" id="PRU00175"/>
    </source>
</evidence>
<dbReference type="Gene3D" id="3.30.40.10">
    <property type="entry name" value="Zinc/RING finger domain, C3HC4 (zinc finger)"/>
    <property type="match status" value="1"/>
</dbReference>
<accession>A0AAE1AMJ1</accession>
<feature type="region of interest" description="Disordered" evidence="5">
    <location>
        <begin position="74"/>
        <end position="116"/>
    </location>
</feature>
<keyword evidence="2 4" id="KW-0863">Zinc-finger</keyword>
<proteinExistence type="predicted"/>
<dbReference type="InterPro" id="IPR013083">
    <property type="entry name" value="Znf_RING/FYVE/PHD"/>
</dbReference>
<keyword evidence="8" id="KW-1185">Reference proteome</keyword>
<dbReference type="PANTHER" id="PTHR23041:SF78">
    <property type="entry name" value="E3 UBIQUITIN-PROTEIN LIGASE RNF4"/>
    <property type="match status" value="1"/>
</dbReference>
<dbReference type="Pfam" id="PF13639">
    <property type="entry name" value="zf-RING_2"/>
    <property type="match status" value="1"/>
</dbReference>
<dbReference type="Proteomes" id="UP001283361">
    <property type="component" value="Unassembled WGS sequence"/>
</dbReference>
<keyword evidence="1" id="KW-0479">Metal-binding</keyword>
<name>A0AAE1AMJ1_9GAST</name>
<evidence type="ECO:0000256" key="2">
    <source>
        <dbReference type="ARBA" id="ARBA00022771"/>
    </source>
</evidence>
<dbReference type="SMART" id="SM00184">
    <property type="entry name" value="RING"/>
    <property type="match status" value="1"/>
</dbReference>
<feature type="domain" description="RING-type" evidence="6">
    <location>
        <begin position="154"/>
        <end position="199"/>
    </location>
</feature>
<dbReference type="PROSITE" id="PS50089">
    <property type="entry name" value="ZF_RING_2"/>
    <property type="match status" value="1"/>
</dbReference>
<dbReference type="PANTHER" id="PTHR23041">
    <property type="entry name" value="RING FINGER DOMAIN-CONTAINING"/>
    <property type="match status" value="1"/>
</dbReference>
<dbReference type="InterPro" id="IPR047134">
    <property type="entry name" value="RNF4"/>
</dbReference>
<feature type="compositionally biased region" description="Basic residues" evidence="5">
    <location>
        <begin position="80"/>
        <end position="102"/>
    </location>
</feature>
<dbReference type="GO" id="GO:0045944">
    <property type="term" value="P:positive regulation of transcription by RNA polymerase II"/>
    <property type="evidence" value="ECO:0007669"/>
    <property type="project" value="TreeGrafter"/>
</dbReference>
<gene>
    <name evidence="7" type="ORF">RRG08_060573</name>
</gene>
<dbReference type="PROSITE" id="PS00518">
    <property type="entry name" value="ZF_RING_1"/>
    <property type="match status" value="1"/>
</dbReference>
<dbReference type="GO" id="GO:0008270">
    <property type="term" value="F:zinc ion binding"/>
    <property type="evidence" value="ECO:0007669"/>
    <property type="project" value="UniProtKB-KW"/>
</dbReference>
<evidence type="ECO:0000256" key="5">
    <source>
        <dbReference type="SAM" id="MobiDB-lite"/>
    </source>
</evidence>
<feature type="region of interest" description="Disordered" evidence="5">
    <location>
        <begin position="1"/>
        <end position="24"/>
    </location>
</feature>
<evidence type="ECO:0000256" key="1">
    <source>
        <dbReference type="ARBA" id="ARBA00022723"/>
    </source>
</evidence>
<dbReference type="InterPro" id="IPR017907">
    <property type="entry name" value="Znf_RING_CS"/>
</dbReference>
<reference evidence="7" key="1">
    <citation type="journal article" date="2023" name="G3 (Bethesda)">
        <title>A reference genome for the long-term kleptoplast-retaining sea slug Elysia crispata morphotype clarki.</title>
        <authorList>
            <person name="Eastman K.E."/>
            <person name="Pendleton A.L."/>
            <person name="Shaikh M.A."/>
            <person name="Suttiyut T."/>
            <person name="Ogas R."/>
            <person name="Tomko P."/>
            <person name="Gavelis G."/>
            <person name="Widhalm J.R."/>
            <person name="Wisecaver J.H."/>
        </authorList>
    </citation>
    <scope>NUCLEOTIDE SEQUENCE</scope>
    <source>
        <strain evidence="7">ECLA1</strain>
    </source>
</reference>